<gene>
    <name evidence="1" type="ORF">ACFFGE_08690</name>
</gene>
<sequence length="57" mass="6071">MSSPPLDQARRVGSFIGAVPMIETMKSTGSFYPACVGALKLVVVIPELSLRPPTLLK</sequence>
<proteinExistence type="predicted"/>
<accession>A0ABV6R2X4</accession>
<keyword evidence="2" id="KW-1185">Reference proteome</keyword>
<protein>
    <submittedName>
        <fullName evidence="1">Uncharacterized protein</fullName>
    </submittedName>
</protein>
<dbReference type="EMBL" id="JBHLSW010000005">
    <property type="protein sequence ID" value="MFC0633954.1"/>
    <property type="molecule type" value="Genomic_DNA"/>
</dbReference>
<name>A0ABV6R2X4_9CAUL</name>
<evidence type="ECO:0000313" key="1">
    <source>
        <dbReference type="EMBL" id="MFC0633954.1"/>
    </source>
</evidence>
<dbReference type="RefSeq" id="WP_376835919.1">
    <property type="nucleotide sequence ID" value="NZ_JBHLSW010000005.1"/>
</dbReference>
<reference evidence="1 2" key="1">
    <citation type="submission" date="2024-09" db="EMBL/GenBank/DDBJ databases">
        <authorList>
            <person name="Sun Q."/>
            <person name="Mori K."/>
        </authorList>
    </citation>
    <scope>NUCLEOTIDE SEQUENCE [LARGE SCALE GENOMIC DNA]</scope>
    <source>
        <strain evidence="1 2">NCAIM B.02621</strain>
    </source>
</reference>
<organism evidence="1 2">
    <name type="scientific">Brevundimonas balnearis</name>
    <dbReference type="NCBI Taxonomy" id="1572858"/>
    <lineage>
        <taxon>Bacteria</taxon>
        <taxon>Pseudomonadati</taxon>
        <taxon>Pseudomonadota</taxon>
        <taxon>Alphaproteobacteria</taxon>
        <taxon>Caulobacterales</taxon>
        <taxon>Caulobacteraceae</taxon>
        <taxon>Brevundimonas</taxon>
    </lineage>
</organism>
<dbReference type="Proteomes" id="UP001589906">
    <property type="component" value="Unassembled WGS sequence"/>
</dbReference>
<evidence type="ECO:0000313" key="2">
    <source>
        <dbReference type="Proteomes" id="UP001589906"/>
    </source>
</evidence>
<comment type="caution">
    <text evidence="1">The sequence shown here is derived from an EMBL/GenBank/DDBJ whole genome shotgun (WGS) entry which is preliminary data.</text>
</comment>